<organism evidence="1 3">
    <name type="scientific">Trichuris suis</name>
    <name type="common">pig whipworm</name>
    <dbReference type="NCBI Taxonomy" id="68888"/>
    <lineage>
        <taxon>Eukaryota</taxon>
        <taxon>Metazoa</taxon>
        <taxon>Ecdysozoa</taxon>
        <taxon>Nematoda</taxon>
        <taxon>Enoplea</taxon>
        <taxon>Dorylaimia</taxon>
        <taxon>Trichinellida</taxon>
        <taxon>Trichuridae</taxon>
        <taxon>Trichuris</taxon>
    </lineage>
</organism>
<accession>A0A085MPD5</accession>
<reference evidence="1 3" key="1">
    <citation type="journal article" date="2014" name="Nat. Genet.">
        <title>Genome and transcriptome of the porcine whipworm Trichuris suis.</title>
        <authorList>
            <person name="Jex A.R."/>
            <person name="Nejsum P."/>
            <person name="Schwarz E.M."/>
            <person name="Hu L."/>
            <person name="Young N.D."/>
            <person name="Hall R.S."/>
            <person name="Korhonen P.K."/>
            <person name="Liao S."/>
            <person name="Thamsborg S."/>
            <person name="Xia J."/>
            <person name="Xu P."/>
            <person name="Wang S."/>
            <person name="Scheerlinck J.P."/>
            <person name="Hofmann A."/>
            <person name="Sternberg P.W."/>
            <person name="Wang J."/>
            <person name="Gasser R.B."/>
        </authorList>
    </citation>
    <scope>NUCLEOTIDE SEQUENCE [LARGE SCALE GENOMIC DNA]</scope>
    <source>
        <strain evidence="2">DCEP-RM93F</strain>
        <strain evidence="1">DCEP-RM93M</strain>
    </source>
</reference>
<evidence type="ECO:0000313" key="2">
    <source>
        <dbReference type="EMBL" id="KFD67842.1"/>
    </source>
</evidence>
<gene>
    <name evidence="1" type="ORF">M513_00244</name>
    <name evidence="2" type="ORF">M514_00244</name>
</gene>
<name>A0A085MPD5_9BILA</name>
<feature type="non-terminal residue" evidence="1">
    <location>
        <position position="87"/>
    </location>
</feature>
<dbReference type="Proteomes" id="UP000030758">
    <property type="component" value="Unassembled WGS sequence"/>
</dbReference>
<protein>
    <submittedName>
        <fullName evidence="1">Uncharacterized protein</fullName>
    </submittedName>
</protein>
<keyword evidence="3" id="KW-1185">Reference proteome</keyword>
<dbReference type="Proteomes" id="UP000030764">
    <property type="component" value="Unassembled WGS sequence"/>
</dbReference>
<evidence type="ECO:0000313" key="1">
    <source>
        <dbReference type="EMBL" id="KFD59081.1"/>
    </source>
</evidence>
<dbReference type="EMBL" id="KL363182">
    <property type="protein sequence ID" value="KFD59081.1"/>
    <property type="molecule type" value="Genomic_DNA"/>
</dbReference>
<proteinExistence type="predicted"/>
<dbReference type="AlphaFoldDB" id="A0A085MPD5"/>
<sequence length="87" mass="9577">MTELDVVIKGLNTALSWSTKRMQLTMGSSTVHRWTSDGLSVKGRLRMKAVSEVLMHRRAGTLLVLVGEYDLNNTVTLAKSVSNKAES</sequence>
<dbReference type="EMBL" id="KL367510">
    <property type="protein sequence ID" value="KFD67842.1"/>
    <property type="molecule type" value="Genomic_DNA"/>
</dbReference>
<dbReference type="OrthoDB" id="6376096at2759"/>
<evidence type="ECO:0000313" key="3">
    <source>
        <dbReference type="Proteomes" id="UP000030764"/>
    </source>
</evidence>